<organism evidence="1 2">
    <name type="scientific">Sordaria brevicollis</name>
    <dbReference type="NCBI Taxonomy" id="83679"/>
    <lineage>
        <taxon>Eukaryota</taxon>
        <taxon>Fungi</taxon>
        <taxon>Dikarya</taxon>
        <taxon>Ascomycota</taxon>
        <taxon>Pezizomycotina</taxon>
        <taxon>Sordariomycetes</taxon>
        <taxon>Sordariomycetidae</taxon>
        <taxon>Sordariales</taxon>
        <taxon>Sordariaceae</taxon>
        <taxon>Sordaria</taxon>
    </lineage>
</organism>
<proteinExistence type="predicted"/>
<dbReference type="EMBL" id="JAUTDP010000005">
    <property type="protein sequence ID" value="KAK3399442.1"/>
    <property type="molecule type" value="Genomic_DNA"/>
</dbReference>
<reference evidence="1" key="1">
    <citation type="journal article" date="2023" name="Mol. Phylogenet. Evol.">
        <title>Genome-scale phylogeny and comparative genomics of the fungal order Sordariales.</title>
        <authorList>
            <person name="Hensen N."/>
            <person name="Bonometti L."/>
            <person name="Westerberg I."/>
            <person name="Brannstrom I.O."/>
            <person name="Guillou S."/>
            <person name="Cros-Aarteil S."/>
            <person name="Calhoun S."/>
            <person name="Haridas S."/>
            <person name="Kuo A."/>
            <person name="Mondo S."/>
            <person name="Pangilinan J."/>
            <person name="Riley R."/>
            <person name="LaButti K."/>
            <person name="Andreopoulos B."/>
            <person name="Lipzen A."/>
            <person name="Chen C."/>
            <person name="Yan M."/>
            <person name="Daum C."/>
            <person name="Ng V."/>
            <person name="Clum A."/>
            <person name="Steindorff A."/>
            <person name="Ohm R.A."/>
            <person name="Martin F."/>
            <person name="Silar P."/>
            <person name="Natvig D.O."/>
            <person name="Lalanne C."/>
            <person name="Gautier V."/>
            <person name="Ament-Velasquez S.L."/>
            <person name="Kruys A."/>
            <person name="Hutchinson M.I."/>
            <person name="Powell A.J."/>
            <person name="Barry K."/>
            <person name="Miller A.N."/>
            <person name="Grigoriev I.V."/>
            <person name="Debuchy R."/>
            <person name="Gladieux P."/>
            <person name="Hiltunen Thoren M."/>
            <person name="Johannesson H."/>
        </authorList>
    </citation>
    <scope>NUCLEOTIDE SEQUENCE</scope>
    <source>
        <strain evidence="1">FGSC 1904</strain>
    </source>
</reference>
<evidence type="ECO:0000313" key="2">
    <source>
        <dbReference type="Proteomes" id="UP001281003"/>
    </source>
</evidence>
<evidence type="ECO:0000313" key="1">
    <source>
        <dbReference type="EMBL" id="KAK3399442.1"/>
    </source>
</evidence>
<gene>
    <name evidence="1" type="ORF">B0T20DRAFT_198807</name>
</gene>
<keyword evidence="2" id="KW-1185">Reference proteome</keyword>
<sequence length="103" mass="11428">MLPVLWSHALRPFALLARTMHVLRHQLSLVNASHIKRKRTQSVPVVGNVSSSLSSNKIFFFKPSSNVPLVQLSRQAFRGCGYMESHQVTTILPGTTLTTANES</sequence>
<protein>
    <submittedName>
        <fullName evidence="1">Uncharacterized protein</fullName>
    </submittedName>
</protein>
<comment type="caution">
    <text evidence="1">The sequence shown here is derived from an EMBL/GenBank/DDBJ whole genome shotgun (WGS) entry which is preliminary data.</text>
</comment>
<accession>A0AAE0UCV3</accession>
<dbReference type="AlphaFoldDB" id="A0AAE0UCV3"/>
<name>A0AAE0UCV3_SORBR</name>
<reference evidence="1" key="2">
    <citation type="submission" date="2023-07" db="EMBL/GenBank/DDBJ databases">
        <authorList>
            <consortium name="Lawrence Berkeley National Laboratory"/>
            <person name="Haridas S."/>
            <person name="Hensen N."/>
            <person name="Bonometti L."/>
            <person name="Westerberg I."/>
            <person name="Brannstrom I.O."/>
            <person name="Guillou S."/>
            <person name="Cros-Aarteil S."/>
            <person name="Calhoun S."/>
            <person name="Kuo A."/>
            <person name="Mondo S."/>
            <person name="Pangilinan J."/>
            <person name="Riley R."/>
            <person name="LaButti K."/>
            <person name="Andreopoulos B."/>
            <person name="Lipzen A."/>
            <person name="Chen C."/>
            <person name="Yanf M."/>
            <person name="Daum C."/>
            <person name="Ng V."/>
            <person name="Clum A."/>
            <person name="Steindorff A."/>
            <person name="Ohm R."/>
            <person name="Martin F."/>
            <person name="Silar P."/>
            <person name="Natvig D."/>
            <person name="Lalanne C."/>
            <person name="Gautier V."/>
            <person name="Ament-velasquez S.L."/>
            <person name="Kruys A."/>
            <person name="Hutchinson M.I."/>
            <person name="Powell A.J."/>
            <person name="Barry K."/>
            <person name="Miller A.N."/>
            <person name="Grigoriev I.V."/>
            <person name="Debuchy R."/>
            <person name="Gladieux P."/>
            <person name="Thoren M.H."/>
            <person name="Johannesson H."/>
        </authorList>
    </citation>
    <scope>NUCLEOTIDE SEQUENCE</scope>
    <source>
        <strain evidence="1">FGSC 1904</strain>
    </source>
</reference>
<dbReference type="Proteomes" id="UP001281003">
    <property type="component" value="Unassembled WGS sequence"/>
</dbReference>